<proteinExistence type="inferred from homology"/>
<feature type="domain" description="VWFC" evidence="15">
    <location>
        <begin position="203"/>
        <end position="263"/>
    </location>
</feature>
<dbReference type="PANTHER" id="PTHR45739:SF1">
    <property type="entry name" value="EXTRACELLULAR MATRIX ORGANIZING PROTEIN FRAS1"/>
    <property type="match status" value="1"/>
</dbReference>
<keyword evidence="7" id="KW-0677">Repeat</keyword>
<name>A0A3Q3X2D5_MOLML</name>
<evidence type="ECO:0000256" key="3">
    <source>
        <dbReference type="ARBA" id="ARBA00022475"/>
    </source>
</evidence>
<dbReference type="CDD" id="cd00064">
    <property type="entry name" value="FU"/>
    <property type="match status" value="11"/>
</dbReference>
<keyword evidence="3" id="KW-1003">Cell membrane</keyword>
<comment type="subcellular location">
    <subcellularLocation>
        <location evidence="1">Cell membrane</location>
        <topology evidence="1">Single-pass type I membrane protein</topology>
    </subcellularLocation>
</comment>
<dbReference type="InterPro" id="IPR003644">
    <property type="entry name" value="Calx_beta"/>
</dbReference>
<dbReference type="PROSITE" id="PS01208">
    <property type="entry name" value="VWFC_1"/>
    <property type="match status" value="5"/>
</dbReference>
<feature type="domain" description="VWFC" evidence="15">
    <location>
        <begin position="267"/>
        <end position="327"/>
    </location>
</feature>
<keyword evidence="6 14" id="KW-0732">Signal</keyword>
<dbReference type="SMART" id="SM00237">
    <property type="entry name" value="Calx_beta"/>
    <property type="match status" value="3"/>
</dbReference>
<dbReference type="Pfam" id="PF03160">
    <property type="entry name" value="Calx-beta"/>
    <property type="match status" value="5"/>
</dbReference>
<dbReference type="InterPro" id="IPR051561">
    <property type="entry name" value="FRAS1_ECM"/>
</dbReference>
<evidence type="ECO:0000256" key="14">
    <source>
        <dbReference type="SAM" id="SignalP"/>
    </source>
</evidence>
<feature type="domain" description="VWFC" evidence="15">
    <location>
        <begin position="77"/>
        <end position="137"/>
    </location>
</feature>
<organism evidence="16 17">
    <name type="scientific">Mola mola</name>
    <name type="common">Ocean sunfish</name>
    <name type="synonym">Tetraodon mola</name>
    <dbReference type="NCBI Taxonomy" id="94237"/>
    <lineage>
        <taxon>Eukaryota</taxon>
        <taxon>Metazoa</taxon>
        <taxon>Chordata</taxon>
        <taxon>Craniata</taxon>
        <taxon>Vertebrata</taxon>
        <taxon>Euteleostomi</taxon>
        <taxon>Actinopterygii</taxon>
        <taxon>Neopterygii</taxon>
        <taxon>Teleostei</taxon>
        <taxon>Neoteleostei</taxon>
        <taxon>Acanthomorphata</taxon>
        <taxon>Eupercaria</taxon>
        <taxon>Tetraodontiformes</taxon>
        <taxon>Molidae</taxon>
        <taxon>Mola</taxon>
    </lineage>
</organism>
<dbReference type="SMART" id="SM00181">
    <property type="entry name" value="EGF"/>
    <property type="match status" value="8"/>
</dbReference>
<dbReference type="InterPro" id="IPR000742">
    <property type="entry name" value="EGF"/>
</dbReference>
<feature type="domain" description="VWFC" evidence="15">
    <location>
        <begin position="19"/>
        <end position="72"/>
    </location>
</feature>
<keyword evidence="8" id="KW-0106">Calcium</keyword>
<dbReference type="InterPro" id="IPR006212">
    <property type="entry name" value="Furin_repeat"/>
</dbReference>
<comment type="similarity">
    <text evidence="2">Belongs to the FRAS1 family.</text>
</comment>
<feature type="repeat" description="CSPG" evidence="12">
    <location>
        <begin position="1922"/>
        <end position="2022"/>
    </location>
</feature>
<dbReference type="PANTHER" id="PTHR45739">
    <property type="entry name" value="MATRIX PROTEIN, PUTATIVE-RELATED"/>
    <property type="match status" value="1"/>
</dbReference>
<dbReference type="Proteomes" id="UP000261620">
    <property type="component" value="Unplaced"/>
</dbReference>
<dbReference type="Ensembl" id="ENSMMOT00000019623.1">
    <property type="protein sequence ID" value="ENSMMOP00000019302.1"/>
    <property type="gene ID" value="ENSMMOG00000014603.1"/>
</dbReference>
<evidence type="ECO:0000256" key="6">
    <source>
        <dbReference type="ARBA" id="ARBA00022729"/>
    </source>
</evidence>
<dbReference type="InterPro" id="IPR038081">
    <property type="entry name" value="CalX-like_sf"/>
</dbReference>
<feature type="domain" description="VWFC" evidence="15">
    <location>
        <begin position="331"/>
        <end position="389"/>
    </location>
</feature>
<sequence>MVNLFFYFHHISFLLHVLFSNNTSWRPQSCQECSCHGDVALCGPTRCPNPNCDFQKGKRLRIPANKCCPECISSSQGSCQYEGVIYGHDSQWSPSPCTVCVCSRGSVSCSAALCPPISCPADQSLFTPAGECCPKCSRNGESCSWQSTVYRDGEEWKPSLCYRCVCTNGETQCSVAECQQVACKPNENLVIQPGQCCPQCMPNTCLSSGKEYQHGEQWQKNTCTTCLCDRGQSKCHTQTCQPITCDKGQTKVKRAGQCCDECATAKGSCLYEGTMHYNGDMWNSTGCEFCTCNRGQVLCQRAECGRIECPQGSEPIHLSGKCCPECSSPKPSCMSEGKSYKDLAQWTGSRCRECECRDAQVTCYMRSCPTCPLGTLAVTQEGRCCPECRQVQCHADCLSCSGTPDYCDSCRYPKAFLHHGRCLAICPAGYYAEGRVCAACQSSCATCSSGLDCQSCGSQTTLLSIESGQCLASCPPGSYQHDHTQCRRCHESCTECRGPGQQDCVSCSDPAALLKDGECVPDCSAGFYSQDGICYACDSSCASCFPDNPKCMSCPPGTALHHGKCISQCPAHHYLDSHNRCRVCHSSCASCWGPSVSQCTLCSGGLLLHQGQCVEACGEGLYSQDNTCHNCHPSCRSCVGPLASDCLRCLKPEEALLPQSSHLQHGVCTAGCPARSFLDYMQTCRECHASCWLCTGPSADNCTSCPTPSSLHEGRCVPSCPEGFLIQDNQCQTCHPSCQTCSGPSQADCISCPPLASLQSGYCRTSCQEGFFLNTANGECLKCSSDCQRCTADLQMGIGSVCLWCKAPRTWLLGDHCVSDCPRGHYGWHGACIRCHPSCDACNGAGPLSCSSCPAHSTLLPSGLCATKCPLGYYDNGHRICQPCDSQCLTCDIAGVCASCRDPTRVLLFGECQYDSCAHQYYLNTTTRACRECDWSCNACKGPLRTDCLLCMDGYVLQDGVCTQGCSPGSYRDGDKCIGCDDHCVVCRGPGQCQQCQPPYATLQGQCVLECGRNYFLDATSQLSCSSDCVLCDEVGRCRACRDQTYLMEGYCTPNCGQGYYADQKTRTCHVNTHPPALHINGSLLVPIGGVAMLPSTLLQVKDPDSPSERLIFHLLQSPSNGQLVLFGGEEGEGSRGRGMTGRALIRDDTFTWAEIRMGRIRFRHQKDQARTGEFTLRVADPQLVSQPETIQVQAVSMQVKYNNTATITKSILQIDDPDNPVDVLVMVLEPPHRGQLTRLHSDRALSRFKLEEFSREQIQYIHDGSEGTEDSVMLQVNDGHSYINVLLQVHINQKAADSPHMLSVPMTWVKEGGMVRLDKKYLRVDYKGVSSDDILYTIHASDGQPKYGEVLLVSMPADSPPEGWGPDDQGFTSTTSFTQQDVNDGTIWYRHFGRGSDSDSFQFQVSAHTLFTQNTFTIGVLPQIPGFPQLAPDCDLQITALEDRVTDITPSALSFVDSETPSEKLIYNITKALPPGQGAIEHQDRPHTPVKYFTQADVNNGRIVYRPPQAPSHLQELYQYSFIGLPESLSVYFTVSDGEYTTPELDFAILLLSNHQQPPVFQVLDPLLEVNMGGQATIGGQQLAVSDTDTAPDELEFELVEAPIHGELIKTEGSTHTSMTNGDTFTFSDITRNVLLYRHAGLSNRDDAITFSVSDGITMATTVVQVVVLGAGDDGPQRDPAATLSLEVGEKSSTVFRRSHMSYTDNTSPDDQIQIQLVSVPMYGILTRSQSQQEHQELREYNSFTMEDINQQRIRYITSLETGSQPVTDIFHFVVYDGDNNRLDNQMCTITITSTPRQLPVVTVRSGIKVEEGGRVQLSNHIIVSDLDWPRKDLLVWLVSPPKYGFIENTQRGSVGGSHVVTPDVPFSVDDLMSDRIFYVQDSKRKASATQDAFSFYISDGHSQTEAFSVEIDIQRSKEDREPVVSVSSIHVEENSGVVITNSSLSVLDQDTPENEILFTIIRNPSYGKLRRRQFYSQPLENGRVLTQGSTFTYQDVLDRLLVYTPETVSGGADEMGFTLTNGIYTHTGRLEFTMDVRKSEGPRMTVNRGLQLPAGSSSKITEQNLKGTDIDSDSLKLRYMLTKDPPAGRLQLSKSGRVDKISVKGPIQSFTQEEINKGSLQYSHEKGEKGGSLSFKFNLVDPEGNKLIDQSFFISVLEDRLPPSVVVNKAMVLDENSVKKLTTLQLSASDQDSEPGELIFRITKQPSLGHLEHAASPGTRISTFTQADLASRSIKYVHTSEEEKHADQFLFVVSDGTNEVSQTFYITIKPVDDSLPLLQVPGMRVQEGVRKTITEFELKATDADTEAESIVFTVVQTPRHGTIERTSNGQHYRQTSSFTMDDIYQNRISYNHDGSNSLKDRFTFTVADGTNLLFMVEEGGKEIVTAAPQKFKIDILPVDDGTPRIVTNLGLQWLEYMENKATNLITKKELLTMDPDTDDGQLVYEITTVPKHGFLESKLKPGNPITSFTQGDINLGLIRYVLHQENVQETMDNFKFLVKDSKPNVVSDNVFHIQWSLISFEHKSYNVSEKAGTVAVTVKRKGNLNQYAIVLCRTEQGSATSTSSVGPRPSQQDYVEYAGQVATVQCVYHCVVIVLTNYNLSIGPLVVIYFNQLLGKNTKNGLTHQTALTSAQGSSLHALESGSDYKSRGMSNDNRIIFGPGVSMSTCDIKLIDDSEYELSEEFELVLSDASDNARMGDVTSALVVIDGPNDASTVSLGNATFTFSEDAGTIEIPVLRHGSDLSSVTSVWCATRPSDPPSASPGVDYIPSSKKVEFKPGKTQETCSLTIMDDIQNPSIEGSESFVVFLSSPQGAVLQEPYEANVVITDTFQDIPSMQFEKSAYTVKEKDGVLHIPIIRTGDLSFKSSVHCFTRTMSAMVMDDFEERSNADESRITFLKGEKVKNCTVIINDDSVFEPEEEFQVHLGTPLGDHWSGAMVGASDIVTIIITNDEDAPTIEFEQASYQVREPPGPDGIEVLNIKVIRRGDLDRTSKIRCSTRDGSAQSGVDYNPKSRVLKFTPGMDHILFKVEILSNEDREWHESFSLVLGPDDPVEAVLGEIAMATVTILDQEASGSLILPATPIVVSLADYDQVQEVTKEGSKKMPSPGYPLVCVTPCDPHYPKYSVMKERCEEAGINQTQVHFSWEVAAPTDTSGARSPFETVTDTTPYTSVNHMVLDSIYFSRRFHVRCVAQARDKAGHLGTPLRSNIVTIGTEGSICHTPVTTGTARGFQAQSFIATLKYLDVKHKEHPNRIHISVQIPHQDGMLPLVSTMPLHNLHFLLSESIYRQQHVCSNLVTLKDLQGVSETGFLDDVSYDSISLGPGYDRPYQFNPNVREAKSIQLYKHLNLKSCIWTFDAYYDMTELIDVCGGSVTADFQVRDSAQSFLTVQVPLYVSYIYVTAPRGWASLEHHTEMEFSFFYDTVLWRTGIQTDSVLSARLQIIRIYIREDGRLVIEFKTHAKFRGQFVLEHHTLPGHKSHLMPPDHLGGIEFDIQLLWSAQTFDSPYQLWRATSSYSRKDYSGEYTVFLVPCTVQPTQPWIDPGDKPLSCTAHAPEKFLVPIAFQQTNRPVPVVYSLNTEFQLCNNEKVFMMDPASADVSMAEMDYKGAFSMGQTLYGRVLWNPEQNLNAAYRLQLEKVYLCTGRDGYVPFFDPTGTLYNEGPQYGCIQPNKHLKHRFLLLDRKQPDVCDKFFHDVPFEAHFASDIPELQSMTAMPGVDGFTMKVDALYKVEAGHQWYLQVIYVISPESRSSPRIQRSVTYELSRSKRDLVDRSGRLTLDESLIYDNEGDQVKNGTNMKSLRLEAGPSATFNAHVGSSVGGGIAAVTLLVLVLLASCLLFRRCRRSAKKRSKKSPKVYEEYPLNTKVEVCMDKCLEKNFSTKHCTVRNINILNRNQEPNGKAKVKQVNLEVKLHNNLNDGTEV</sequence>
<keyword evidence="17" id="KW-1185">Reference proteome</keyword>
<feature type="repeat" description="CSPG" evidence="12">
    <location>
        <begin position="1189"/>
        <end position="1278"/>
    </location>
</feature>
<dbReference type="STRING" id="94237.ENSMMOP00000019302"/>
<keyword evidence="11" id="KW-0325">Glycoprotein</keyword>
<feature type="domain" description="VWFC" evidence="15">
    <location>
        <begin position="141"/>
        <end position="201"/>
    </location>
</feature>
<dbReference type="FunFam" id="2.60.40.2030:FF:000003">
    <property type="entry name" value="Fraser extracellular matrix complex subunit 1"/>
    <property type="match status" value="1"/>
</dbReference>
<evidence type="ECO:0000256" key="13">
    <source>
        <dbReference type="SAM" id="Phobius"/>
    </source>
</evidence>
<dbReference type="OMA" id="NSGMRVQ"/>
<feature type="repeat" description="CSPG" evidence="12">
    <location>
        <begin position="2164"/>
        <end position="2256"/>
    </location>
</feature>
<dbReference type="Pfam" id="PF16184">
    <property type="entry name" value="Cadherin_3"/>
    <property type="match status" value="12"/>
</dbReference>
<dbReference type="SUPFAM" id="SSF57184">
    <property type="entry name" value="Growth factor receptor domain"/>
    <property type="match status" value="5"/>
</dbReference>
<evidence type="ECO:0000256" key="9">
    <source>
        <dbReference type="ARBA" id="ARBA00022989"/>
    </source>
</evidence>
<dbReference type="SMART" id="SM00215">
    <property type="entry name" value="VWC_out"/>
    <property type="match status" value="3"/>
</dbReference>
<accession>A0A3Q3X2D5</accession>
<evidence type="ECO:0000256" key="7">
    <source>
        <dbReference type="ARBA" id="ARBA00022737"/>
    </source>
</evidence>
<evidence type="ECO:0000256" key="2">
    <source>
        <dbReference type="ARBA" id="ARBA00005529"/>
    </source>
</evidence>
<dbReference type="GO" id="GO:0007154">
    <property type="term" value="P:cell communication"/>
    <property type="evidence" value="ECO:0007669"/>
    <property type="project" value="InterPro"/>
</dbReference>
<feature type="repeat" description="CSPG" evidence="12">
    <location>
        <begin position="1075"/>
        <end position="1180"/>
    </location>
</feature>
<evidence type="ECO:0000256" key="5">
    <source>
        <dbReference type="ARBA" id="ARBA00022723"/>
    </source>
</evidence>
<dbReference type="InterPro" id="IPR009030">
    <property type="entry name" value="Growth_fac_rcpt_cys_sf"/>
</dbReference>
<feature type="chain" id="PRO_5018544701" description="VWFC domain-containing protein" evidence="14">
    <location>
        <begin position="25"/>
        <end position="3924"/>
    </location>
</feature>
<feature type="repeat" description="CSPG" evidence="12">
    <location>
        <begin position="2404"/>
        <end position="2501"/>
    </location>
</feature>
<evidence type="ECO:0000256" key="1">
    <source>
        <dbReference type="ARBA" id="ARBA00004251"/>
    </source>
</evidence>
<evidence type="ECO:0000313" key="17">
    <source>
        <dbReference type="Proteomes" id="UP000261620"/>
    </source>
</evidence>
<dbReference type="Pfam" id="PF00093">
    <property type="entry name" value="VWC"/>
    <property type="match status" value="6"/>
</dbReference>
<dbReference type="Gene3D" id="2.10.220.10">
    <property type="entry name" value="Hormone Receptor, Insulin-like Growth Factor Receptor 1, Chain A, domain 2"/>
    <property type="match status" value="8"/>
</dbReference>
<dbReference type="FunFam" id="2.60.40.2030:FF:000005">
    <property type="entry name" value="Extracellular matrix protein FRAS1 isoform 1"/>
    <property type="match status" value="1"/>
</dbReference>
<dbReference type="GO" id="GO:0005886">
    <property type="term" value="C:plasma membrane"/>
    <property type="evidence" value="ECO:0007669"/>
    <property type="project" value="UniProtKB-SubCell"/>
</dbReference>
<dbReference type="SUPFAM" id="SSF57603">
    <property type="entry name" value="FnI-like domain"/>
    <property type="match status" value="6"/>
</dbReference>
<dbReference type="SMART" id="SM00261">
    <property type="entry name" value="FU"/>
    <property type="match status" value="14"/>
</dbReference>
<protein>
    <recommendedName>
        <fullName evidence="15">VWFC domain-containing protein</fullName>
    </recommendedName>
</protein>
<dbReference type="PROSITE" id="PS50184">
    <property type="entry name" value="VWFC_2"/>
    <property type="match status" value="6"/>
</dbReference>
<dbReference type="FunFam" id="2.60.40.2030:FF:000006">
    <property type="entry name" value="Fraser extracellular matrix complex subunit 1"/>
    <property type="match status" value="1"/>
</dbReference>
<reference evidence="16" key="1">
    <citation type="submission" date="2025-08" db="UniProtKB">
        <authorList>
            <consortium name="Ensembl"/>
        </authorList>
    </citation>
    <scope>IDENTIFICATION</scope>
</reference>
<dbReference type="InterPro" id="IPR039005">
    <property type="entry name" value="CSPG_rpt"/>
</dbReference>
<feature type="repeat" description="CSPG" evidence="12">
    <location>
        <begin position="1299"/>
        <end position="1407"/>
    </location>
</feature>
<evidence type="ECO:0000259" key="15">
    <source>
        <dbReference type="PROSITE" id="PS50184"/>
    </source>
</evidence>
<dbReference type="GO" id="GO:0009653">
    <property type="term" value="P:anatomical structure morphogenesis"/>
    <property type="evidence" value="ECO:0007669"/>
    <property type="project" value="TreeGrafter"/>
</dbReference>
<feature type="repeat" description="CSPG" evidence="12">
    <location>
        <begin position="1676"/>
        <end position="1777"/>
    </location>
</feature>
<reference evidence="16" key="2">
    <citation type="submission" date="2025-09" db="UniProtKB">
        <authorList>
            <consortium name="Ensembl"/>
        </authorList>
    </citation>
    <scope>IDENTIFICATION</scope>
</reference>
<feature type="repeat" description="CSPG" evidence="12">
    <location>
        <begin position="1800"/>
        <end position="1900"/>
    </location>
</feature>
<dbReference type="PROSITE" id="PS51854">
    <property type="entry name" value="CSPG"/>
    <property type="match status" value="12"/>
</dbReference>
<evidence type="ECO:0000256" key="12">
    <source>
        <dbReference type="PROSITE-ProRule" id="PRU01201"/>
    </source>
</evidence>
<feature type="repeat" description="CSPG" evidence="12">
    <location>
        <begin position="1560"/>
        <end position="1655"/>
    </location>
</feature>
<dbReference type="SUPFAM" id="SSF141072">
    <property type="entry name" value="CalX-like"/>
    <property type="match status" value="5"/>
</dbReference>
<feature type="repeat" description="CSPG" evidence="12">
    <location>
        <begin position="2043"/>
        <end position="2142"/>
    </location>
</feature>
<evidence type="ECO:0000256" key="10">
    <source>
        <dbReference type="ARBA" id="ARBA00023136"/>
    </source>
</evidence>
<dbReference type="InterPro" id="IPR001007">
    <property type="entry name" value="VWF_dom"/>
</dbReference>
<dbReference type="SMART" id="SM00214">
    <property type="entry name" value="VWC"/>
    <property type="match status" value="6"/>
</dbReference>
<keyword evidence="10 13" id="KW-0472">Membrane</keyword>
<evidence type="ECO:0000313" key="16">
    <source>
        <dbReference type="Ensembl" id="ENSMMOP00000019302.1"/>
    </source>
</evidence>
<feature type="transmembrane region" description="Helical" evidence="13">
    <location>
        <begin position="3820"/>
        <end position="3841"/>
    </location>
</feature>
<feature type="signal peptide" evidence="14">
    <location>
        <begin position="1"/>
        <end position="24"/>
    </location>
</feature>
<evidence type="ECO:0000256" key="11">
    <source>
        <dbReference type="ARBA" id="ARBA00023180"/>
    </source>
</evidence>
<keyword evidence="9 13" id="KW-1133">Transmembrane helix</keyword>
<keyword evidence="4 13" id="KW-0812">Transmembrane</keyword>
<evidence type="ECO:0000256" key="8">
    <source>
        <dbReference type="ARBA" id="ARBA00022837"/>
    </source>
</evidence>
<feature type="repeat" description="CSPG" evidence="12">
    <location>
        <begin position="1428"/>
        <end position="1524"/>
    </location>
</feature>
<dbReference type="Gene3D" id="6.20.200.20">
    <property type="match status" value="5"/>
</dbReference>
<evidence type="ECO:0000256" key="4">
    <source>
        <dbReference type="ARBA" id="ARBA00022692"/>
    </source>
</evidence>
<dbReference type="Gene3D" id="2.60.40.2030">
    <property type="match status" value="4"/>
</dbReference>
<keyword evidence="5" id="KW-0479">Metal-binding</keyword>
<feature type="repeat" description="CSPG" evidence="12">
    <location>
        <begin position="2276"/>
        <end position="2369"/>
    </location>
</feature>
<dbReference type="GO" id="GO:0048731">
    <property type="term" value="P:system development"/>
    <property type="evidence" value="ECO:0007669"/>
    <property type="project" value="UniProtKB-ARBA"/>
</dbReference>
<dbReference type="GO" id="GO:0046872">
    <property type="term" value="F:metal ion binding"/>
    <property type="evidence" value="ECO:0007669"/>
    <property type="project" value="UniProtKB-KW"/>
</dbReference>
<dbReference type="GO" id="GO:0048513">
    <property type="term" value="P:animal organ development"/>
    <property type="evidence" value="ECO:0007669"/>
    <property type="project" value="UniProtKB-ARBA"/>
</dbReference>